<feature type="signal peptide" evidence="2">
    <location>
        <begin position="1"/>
        <end position="21"/>
    </location>
</feature>
<feature type="region of interest" description="Disordered" evidence="1">
    <location>
        <begin position="587"/>
        <end position="631"/>
    </location>
</feature>
<dbReference type="SUPFAM" id="SSF48452">
    <property type="entry name" value="TPR-like"/>
    <property type="match status" value="1"/>
</dbReference>
<dbReference type="InterPro" id="IPR019220">
    <property type="entry name" value="DUF2135"/>
</dbReference>
<dbReference type="Gene3D" id="1.25.40.10">
    <property type="entry name" value="Tetratricopeptide repeat domain"/>
    <property type="match status" value="1"/>
</dbReference>
<protein>
    <recommendedName>
        <fullName evidence="3">VIT domain-containing protein</fullName>
    </recommendedName>
</protein>
<keyword evidence="5" id="KW-1185">Reference proteome</keyword>
<dbReference type="InterPro" id="IPR011990">
    <property type="entry name" value="TPR-like_helical_dom_sf"/>
</dbReference>
<feature type="domain" description="VIT" evidence="3">
    <location>
        <begin position="29"/>
        <end position="157"/>
    </location>
</feature>
<accession>A0ABQ2ELX8</accession>
<evidence type="ECO:0000256" key="1">
    <source>
        <dbReference type="SAM" id="MobiDB-lite"/>
    </source>
</evidence>
<feature type="compositionally biased region" description="Pro residues" evidence="1">
    <location>
        <begin position="614"/>
        <end position="626"/>
    </location>
</feature>
<dbReference type="Proteomes" id="UP000599009">
    <property type="component" value="Unassembled WGS sequence"/>
</dbReference>
<evidence type="ECO:0000256" key="2">
    <source>
        <dbReference type="SAM" id="SignalP"/>
    </source>
</evidence>
<feature type="compositionally biased region" description="Low complexity" evidence="1">
    <location>
        <begin position="594"/>
        <end position="613"/>
    </location>
</feature>
<dbReference type="PROSITE" id="PS51468">
    <property type="entry name" value="VIT"/>
    <property type="match status" value="1"/>
</dbReference>
<dbReference type="Pfam" id="PF08487">
    <property type="entry name" value="VIT"/>
    <property type="match status" value="1"/>
</dbReference>
<evidence type="ECO:0000313" key="5">
    <source>
        <dbReference type="Proteomes" id="UP000599009"/>
    </source>
</evidence>
<dbReference type="EMBL" id="BMME01000002">
    <property type="protein sequence ID" value="GGK16687.1"/>
    <property type="molecule type" value="Genomic_DNA"/>
</dbReference>
<reference evidence="5" key="1">
    <citation type="journal article" date="2019" name="Int. J. Syst. Evol. Microbiol.">
        <title>The Global Catalogue of Microorganisms (GCM) 10K type strain sequencing project: providing services to taxonomists for standard genome sequencing and annotation.</title>
        <authorList>
            <consortium name="The Broad Institute Genomics Platform"/>
            <consortium name="The Broad Institute Genome Sequencing Center for Infectious Disease"/>
            <person name="Wu L."/>
            <person name="Ma J."/>
        </authorList>
    </citation>
    <scope>NUCLEOTIDE SEQUENCE [LARGE SCALE GENOMIC DNA]</scope>
    <source>
        <strain evidence="5">CGMCC 1.8985</strain>
    </source>
</reference>
<organism evidence="4 5">
    <name type="scientific">Luteimonas terricola</name>
    <dbReference type="NCBI Taxonomy" id="645597"/>
    <lineage>
        <taxon>Bacteria</taxon>
        <taxon>Pseudomonadati</taxon>
        <taxon>Pseudomonadota</taxon>
        <taxon>Gammaproteobacteria</taxon>
        <taxon>Lysobacterales</taxon>
        <taxon>Lysobacteraceae</taxon>
        <taxon>Luteimonas</taxon>
    </lineage>
</organism>
<dbReference type="Pfam" id="PF09906">
    <property type="entry name" value="DUF2135"/>
    <property type="match status" value="1"/>
</dbReference>
<keyword evidence="2" id="KW-0732">Signal</keyword>
<name>A0ABQ2ELX8_9GAMM</name>
<gene>
    <name evidence="4" type="ORF">GCM10011394_27380</name>
</gene>
<feature type="chain" id="PRO_5045314993" description="VIT domain-containing protein" evidence="2">
    <location>
        <begin position="22"/>
        <end position="952"/>
    </location>
</feature>
<proteinExistence type="predicted"/>
<dbReference type="InterPro" id="IPR013694">
    <property type="entry name" value="VIT"/>
</dbReference>
<comment type="caution">
    <text evidence="4">The sequence shown here is derived from an EMBL/GenBank/DDBJ whole genome shotgun (WGS) entry which is preliminary data.</text>
</comment>
<evidence type="ECO:0000259" key="3">
    <source>
        <dbReference type="PROSITE" id="PS51468"/>
    </source>
</evidence>
<sequence>MRHFALSVALLSGLCMSWASPAQEPDRRIAPMVMQAKHAEVPVRLASAAIVVDAAAGMAQTTIDMTFHNPNARVLEGRLEFPLQPGQSVVGFALDIDGRMRDAVPVEKERARQVFESIERRQVDPGLLEQTQGEFFRVRVYPLPPRGERRVRVIVSEALRRDTAGWSTTVPLQFARELPEVQVTVRSAEAPVVTGTVRQVRVASSTGEHRIAVGRGNTRPGQGITLQFPGAAAPRFHSQRHGDGTYFVAEVPAGGAAVERRLPGSVGLLWDASMSGARRAHDLEFALLDAYFRKAGTVDVQLVRLRDVADPVERFQVRNGDWSALRRALEGTVYDGATRPDGWRSDPGVGEYLLFGDGLFNYGASGFPSLGPAQRLFAVHAGGGGDSARLQALAEASGGAFIGIRDSAGLAAAERELLHDAPRLTTLEGRGVTDLVAASIHARDGVFRVAGRLAEAQSSLRLQVTDAAGNHRSVDVPLDTLVEGHLAARVWASYRLAALQSDPRRHSAAMAGLGKDFGMVTPQTSLLVLDDVEDYVRYDIQPPAELREAFARLQGERERTHSAGRQQRLDAIAEAWNARVEWWEAPFPKDGRGPSSASAESEEPPVVFDDPSPVDTPAPSPAPPASAAPASLDRIEVTGSRVEEGDVAAAGTSITLAPWRSDAPAARRLRQLPADQVYPHYLDERARNASGTAFYLDVADVLFEKKQPALALRVLSNLAEMDLENRHVLRVLGYRLMQAGHPQLAVDVLERVQEMGGEEPQTYRDLGLAYAAAGRPQEAIERLYEVVEGEWDPRFSGVSEIALAELNGIVAASRSPLDTSFVDRRLLRNLPLALRTVLSWDSDNSDMDLWVTDPDGERAYYGNRLTYQGGRMSQDLTGGYGPKEFALRKARRGTYKVEANFFGDRQQLVTGATTLQLWLSTNFGQANQHDRAVTLRLTDVRETVLVGEFEVE</sequence>
<evidence type="ECO:0000313" key="4">
    <source>
        <dbReference type="EMBL" id="GGK16687.1"/>
    </source>
</evidence>